<dbReference type="VEuPathDB" id="FungiDB:PSHT_09346"/>
<comment type="caution">
    <text evidence="7">The sequence shown here is derived from an EMBL/GenBank/DDBJ whole genome shotgun (WGS) entry which is preliminary data.</text>
</comment>
<reference evidence="7" key="1">
    <citation type="submission" date="2017-12" db="EMBL/GenBank/DDBJ databases">
        <title>Gene loss provides genomic basis for host adaptation in cereal stripe rust fungi.</title>
        <authorList>
            <person name="Xia C."/>
        </authorList>
    </citation>
    <scope>NUCLEOTIDE SEQUENCE [LARGE SCALE GENOMIC DNA]</scope>
    <source>
        <strain evidence="7">93-210</strain>
    </source>
</reference>
<evidence type="ECO:0000313" key="8">
    <source>
        <dbReference type="Proteomes" id="UP000239156"/>
    </source>
</evidence>
<keyword evidence="4 6" id="KW-0472">Membrane</keyword>
<dbReference type="InterPro" id="IPR004776">
    <property type="entry name" value="Mem_transp_PIN-like"/>
</dbReference>
<proteinExistence type="predicted"/>
<comment type="subcellular location">
    <subcellularLocation>
        <location evidence="1">Membrane</location>
        <topology evidence="1">Multi-pass membrane protein</topology>
    </subcellularLocation>
</comment>
<protein>
    <submittedName>
        <fullName evidence="7">Uncharacterized protein</fullName>
    </submittedName>
</protein>
<dbReference type="PANTHER" id="PTHR31794:SF2">
    <property type="entry name" value="AUXIN EFFLUX TRANSPORTER FAMILY PROTEIN (EUROFUNG)"/>
    <property type="match status" value="1"/>
</dbReference>
<keyword evidence="8" id="KW-1185">Reference proteome</keyword>
<name>A0A2S4V6Y9_9BASI</name>
<evidence type="ECO:0000256" key="6">
    <source>
        <dbReference type="SAM" id="Phobius"/>
    </source>
</evidence>
<dbReference type="GO" id="GO:0016020">
    <property type="term" value="C:membrane"/>
    <property type="evidence" value="ECO:0007669"/>
    <property type="project" value="UniProtKB-SubCell"/>
</dbReference>
<keyword evidence="3 6" id="KW-1133">Transmembrane helix</keyword>
<dbReference type="Proteomes" id="UP000239156">
    <property type="component" value="Unassembled WGS sequence"/>
</dbReference>
<feature type="transmembrane region" description="Helical" evidence="6">
    <location>
        <begin position="494"/>
        <end position="519"/>
    </location>
</feature>
<evidence type="ECO:0000256" key="4">
    <source>
        <dbReference type="ARBA" id="ARBA00023136"/>
    </source>
</evidence>
<dbReference type="VEuPathDB" id="FungiDB:PSTT_09786"/>
<evidence type="ECO:0000313" key="7">
    <source>
        <dbReference type="EMBL" id="POW05306.1"/>
    </source>
</evidence>
<feature type="transmembrane region" description="Helical" evidence="6">
    <location>
        <begin position="108"/>
        <end position="130"/>
    </location>
</feature>
<evidence type="ECO:0000256" key="3">
    <source>
        <dbReference type="ARBA" id="ARBA00022989"/>
    </source>
</evidence>
<accession>A0A2S4V6Y9</accession>
<dbReference type="PANTHER" id="PTHR31794">
    <property type="entry name" value="AUXIN EFFLUX TRANSPORTER FAMILY PROTEIN (EUROFUNG)"/>
    <property type="match status" value="1"/>
</dbReference>
<dbReference type="Pfam" id="PF03547">
    <property type="entry name" value="Mem_trans"/>
    <property type="match status" value="1"/>
</dbReference>
<evidence type="ECO:0000256" key="5">
    <source>
        <dbReference type="SAM" id="MobiDB-lite"/>
    </source>
</evidence>
<dbReference type="AlphaFoldDB" id="A0A2S4V6Y9"/>
<feature type="transmembrane region" description="Helical" evidence="6">
    <location>
        <begin position="54"/>
        <end position="75"/>
    </location>
</feature>
<dbReference type="GO" id="GO:0005783">
    <property type="term" value="C:endoplasmic reticulum"/>
    <property type="evidence" value="ECO:0007669"/>
    <property type="project" value="TreeGrafter"/>
</dbReference>
<organism evidence="7 8">
    <name type="scientific">Puccinia striiformis</name>
    <dbReference type="NCBI Taxonomy" id="27350"/>
    <lineage>
        <taxon>Eukaryota</taxon>
        <taxon>Fungi</taxon>
        <taxon>Dikarya</taxon>
        <taxon>Basidiomycota</taxon>
        <taxon>Pucciniomycotina</taxon>
        <taxon>Pucciniomycetes</taxon>
        <taxon>Pucciniales</taxon>
        <taxon>Pucciniaceae</taxon>
        <taxon>Puccinia</taxon>
    </lineage>
</organism>
<gene>
    <name evidence="7" type="ORF">PSTT_09786</name>
</gene>
<evidence type="ECO:0000256" key="1">
    <source>
        <dbReference type="ARBA" id="ARBA00004141"/>
    </source>
</evidence>
<evidence type="ECO:0000256" key="2">
    <source>
        <dbReference type="ARBA" id="ARBA00022692"/>
    </source>
</evidence>
<keyword evidence="2 6" id="KW-0812">Transmembrane</keyword>
<dbReference type="EMBL" id="PKSL01000100">
    <property type="protein sequence ID" value="POW05306.1"/>
    <property type="molecule type" value="Genomic_DNA"/>
</dbReference>
<feature type="transmembrane region" description="Helical" evidence="6">
    <location>
        <begin position="598"/>
        <end position="619"/>
    </location>
</feature>
<feature type="region of interest" description="Disordered" evidence="5">
    <location>
        <begin position="209"/>
        <end position="231"/>
    </location>
</feature>
<sequence>MSQGPSFRLTGTSFDPVGIIKTVTASILEVSLVILNSTLTFLSKFDLTIGFSFLHALETLVIIQVFLLCLAGYVLSLKGVIDSKSKNTLNKINVKVAFSLTSEKLADLYVVPLSFVIITLTSCLVAWLLSKLFRLERAERNFCLSFSMFMNSNSLPIALMTSLITTIHGQDGLKWATGSLVNISGRILNYGPDIPMVYGVKLLSASVGTEDDQQSTHNEGLEEGGTPANEESVPFLNSIDGATPKSSLEAYRPSLEHPSTDQLVSPTQIVPSIAPHQPTKRPSCISFNSIVTSSEAQPSPLIDQSDDHLQVHLQRPIFHSFPNVREYWAQSISSKRNSIATSYTSYNESVVSASETDISVEHHHRRVSHHGNKFSHVMRKTRKLFRLLVVRPALRINQFMSPPLYAAFLSLIVVSLPKLQQYLEDIHPLRSALKSAGNVSVPLTLVVLGAYFNTSDPKQTTTESSTADEGIQSLTPSELKIQAQLRKTRRVERLTILGSILARMIITPLILLPLLFMILRYFHTSNNNPIEIGDPNESGRFHEDPCFILVTVLLIGAPPAITLAQMTNANPFPIGSMAFKVQALQNNKFEKLVSKTLFISYALITPPTTIALVVLGLVIEANR</sequence>
<dbReference type="GO" id="GO:0055085">
    <property type="term" value="P:transmembrane transport"/>
    <property type="evidence" value="ECO:0007669"/>
    <property type="project" value="InterPro"/>
</dbReference>